<dbReference type="eggNOG" id="COG1228">
    <property type="taxonomic scope" value="Bacteria"/>
</dbReference>
<evidence type="ECO:0000313" key="3">
    <source>
        <dbReference type="Proteomes" id="UP000007967"/>
    </source>
</evidence>
<gene>
    <name evidence="2" type="ordered locus">Kfla_5960</name>
</gene>
<sequence length="386" mass="41272">MRIFDGRRVLPGRHSILVLAGRIVATGKFSVPSGVAVHDGRGRTLLPGLIDSHVHTFDGSRTDALRFGVTTELEMFGSPAGLIESRRRRRSLRPTTCSDLWSAGNGVTVPGGHPLGTDWEFPRVEPGTDLDAYVRDRLAEGSDFVKLVYEPGNPPERPLPTLTAAQVRAIIAATHRRGRIAVAHVEKLRLFVDTVRFGADGIVHAPYDAVATAGDVRAVRSSGAFVVPTLSVVDWGAGAKSLLADQRVTKWLSGTQRYLLEQEPPERPGRPDYLGNASATVGRLHAAGVPILAGTDAPVRANVSGPSLFTELEHLVRAGLSPTAALTAATAGPADHFRLGDRGRIAPGRRADLLLVDGNPAQDITALRALHSIWKNGHPVDRTPVD</sequence>
<evidence type="ECO:0000259" key="1">
    <source>
        <dbReference type="Pfam" id="PF01979"/>
    </source>
</evidence>
<dbReference type="Proteomes" id="UP000007967">
    <property type="component" value="Chromosome"/>
</dbReference>
<dbReference type="InterPro" id="IPR032466">
    <property type="entry name" value="Metal_Hydrolase"/>
</dbReference>
<dbReference type="PANTHER" id="PTHR43135:SF3">
    <property type="entry name" value="ALPHA-D-RIBOSE 1-METHYLPHOSPHONATE 5-TRIPHOSPHATE DIPHOSPHATASE"/>
    <property type="match status" value="1"/>
</dbReference>
<keyword evidence="2" id="KW-0378">Hydrolase</keyword>
<dbReference type="Gene3D" id="1.20.58.520">
    <property type="entry name" value="Amidohydrolase"/>
    <property type="match status" value="1"/>
</dbReference>
<dbReference type="EMBL" id="CP001736">
    <property type="protein sequence ID" value="ADB34964.1"/>
    <property type="molecule type" value="Genomic_DNA"/>
</dbReference>
<proteinExistence type="predicted"/>
<protein>
    <submittedName>
        <fullName evidence="2">Amidohydrolase</fullName>
    </submittedName>
</protein>
<dbReference type="Gene3D" id="3.30.110.90">
    <property type="entry name" value="Amidohydrolase"/>
    <property type="match status" value="1"/>
</dbReference>
<name>D2PRP6_KRIFD</name>
<dbReference type="GO" id="GO:0016810">
    <property type="term" value="F:hydrolase activity, acting on carbon-nitrogen (but not peptide) bonds"/>
    <property type="evidence" value="ECO:0007669"/>
    <property type="project" value="InterPro"/>
</dbReference>
<dbReference type="KEGG" id="kfl:Kfla_5960"/>
<dbReference type="SUPFAM" id="SSF51338">
    <property type="entry name" value="Composite domain of metallo-dependent hydrolases"/>
    <property type="match status" value="1"/>
</dbReference>
<dbReference type="PANTHER" id="PTHR43135">
    <property type="entry name" value="ALPHA-D-RIBOSE 1-METHYLPHOSPHONATE 5-TRIPHOSPHATE DIPHOSPHATASE"/>
    <property type="match status" value="1"/>
</dbReference>
<dbReference type="AlphaFoldDB" id="D2PRP6"/>
<dbReference type="Gene3D" id="3.40.50.10910">
    <property type="entry name" value="Amidohydrolase"/>
    <property type="match status" value="1"/>
</dbReference>
<dbReference type="InterPro" id="IPR006680">
    <property type="entry name" value="Amidohydro-rel"/>
</dbReference>
<reference evidence="2 3" key="2">
    <citation type="journal article" date="2010" name="Stand. Genomic Sci.">
        <title>Complete genome sequence of Kribbella flavida type strain (IFO 14399).</title>
        <authorList>
            <person name="Pukall R."/>
            <person name="Lapidus A."/>
            <person name="Glavina Del Rio T."/>
            <person name="Copeland A."/>
            <person name="Tice H."/>
            <person name="Cheng J.-F."/>
            <person name="Lucas S."/>
            <person name="Chen F."/>
            <person name="Nolan M."/>
            <person name="LaButti K."/>
            <person name="Pati A."/>
            <person name="Ivanova N."/>
            <person name="Mavrommatis K."/>
            <person name="Mikhailova N."/>
            <person name="Pitluck S."/>
            <person name="Bruce D."/>
            <person name="Goodwin L."/>
            <person name="Land M."/>
            <person name="Hauser L."/>
            <person name="Chang Y.-J."/>
            <person name="Jeffries C.D."/>
            <person name="Chen A."/>
            <person name="Palaniappan K."/>
            <person name="Chain P."/>
            <person name="Rohde M."/>
            <person name="Goeker M."/>
            <person name="Bristow J."/>
            <person name="Eisen J.A."/>
            <person name="Markowitz V."/>
            <person name="Hugenholtz P."/>
            <person name="Kyrpides N.C."/>
            <person name="Klenk H.-P."/>
            <person name="Brettin T."/>
        </authorList>
    </citation>
    <scope>NUCLEOTIDE SEQUENCE [LARGE SCALE GENOMIC DNA]</scope>
    <source>
        <strain evidence="3">DSM 17836 / JCM 10339 / NBRC 14399</strain>
    </source>
</reference>
<keyword evidence="3" id="KW-1185">Reference proteome</keyword>
<dbReference type="InterPro" id="IPR051781">
    <property type="entry name" value="Metallo-dep_Hydrolase"/>
</dbReference>
<organism evidence="2 3">
    <name type="scientific">Kribbella flavida (strain DSM 17836 / JCM 10339 / NBRC 14399)</name>
    <dbReference type="NCBI Taxonomy" id="479435"/>
    <lineage>
        <taxon>Bacteria</taxon>
        <taxon>Bacillati</taxon>
        <taxon>Actinomycetota</taxon>
        <taxon>Actinomycetes</taxon>
        <taxon>Propionibacteriales</taxon>
        <taxon>Kribbellaceae</taxon>
        <taxon>Kribbella</taxon>
    </lineage>
</organism>
<dbReference type="InterPro" id="IPR011059">
    <property type="entry name" value="Metal-dep_hydrolase_composite"/>
</dbReference>
<dbReference type="HOGENOM" id="CLU_023620_6_1_11"/>
<reference evidence="3" key="1">
    <citation type="submission" date="2009-09" db="EMBL/GenBank/DDBJ databases">
        <title>The complete genome of Kribbella flavida DSM 17836.</title>
        <authorList>
            <consortium name="US DOE Joint Genome Institute (JGI-PGF)"/>
            <person name="Lucas S."/>
            <person name="Copeland A."/>
            <person name="Lapidus A."/>
            <person name="Glavina del Rio T."/>
            <person name="Dalin E."/>
            <person name="Tice H."/>
            <person name="Bruce D."/>
            <person name="Goodwin L."/>
            <person name="Pitluck S."/>
            <person name="Kyrpides N."/>
            <person name="Mavromatis K."/>
            <person name="Ivanova N."/>
            <person name="Saunders E."/>
            <person name="Brettin T."/>
            <person name="Detter J.C."/>
            <person name="Han C."/>
            <person name="Larimer F."/>
            <person name="Land M."/>
            <person name="Hauser L."/>
            <person name="Markowitz V."/>
            <person name="Cheng J.-F."/>
            <person name="Hugenholtz P."/>
            <person name="Woyke T."/>
            <person name="Wu D."/>
            <person name="Pukall R."/>
            <person name="Klenk H.-P."/>
            <person name="Eisen J.A."/>
        </authorList>
    </citation>
    <scope>NUCLEOTIDE SEQUENCE [LARGE SCALE GENOMIC DNA]</scope>
    <source>
        <strain evidence="3">DSM 17836 / JCM 10339 / NBRC 14399</strain>
    </source>
</reference>
<dbReference type="Pfam" id="PF01979">
    <property type="entry name" value="Amidohydro_1"/>
    <property type="match status" value="1"/>
</dbReference>
<dbReference type="Gene3D" id="2.30.40.10">
    <property type="entry name" value="Urease, subunit C, domain 1"/>
    <property type="match status" value="1"/>
</dbReference>
<feature type="domain" description="Amidohydrolase-related" evidence="1">
    <location>
        <begin position="157"/>
        <end position="375"/>
    </location>
</feature>
<dbReference type="SUPFAM" id="SSF51556">
    <property type="entry name" value="Metallo-dependent hydrolases"/>
    <property type="match status" value="1"/>
</dbReference>
<evidence type="ECO:0000313" key="2">
    <source>
        <dbReference type="EMBL" id="ADB34964.1"/>
    </source>
</evidence>
<accession>D2PRP6</accession>
<dbReference type="STRING" id="479435.Kfla_5960"/>